<dbReference type="InterPro" id="IPR020846">
    <property type="entry name" value="MFS_dom"/>
</dbReference>
<gene>
    <name evidence="6" type="ORF">DFH01_24525</name>
</gene>
<dbReference type="Gene3D" id="1.20.1250.20">
    <property type="entry name" value="MFS general substrate transporter like domains"/>
    <property type="match status" value="1"/>
</dbReference>
<feature type="transmembrane region" description="Helical" evidence="4">
    <location>
        <begin position="53"/>
        <end position="77"/>
    </location>
</feature>
<evidence type="ECO:0000256" key="1">
    <source>
        <dbReference type="ARBA" id="ARBA00022692"/>
    </source>
</evidence>
<evidence type="ECO:0000256" key="3">
    <source>
        <dbReference type="ARBA" id="ARBA00023136"/>
    </source>
</evidence>
<feature type="transmembrane region" description="Helical" evidence="4">
    <location>
        <begin position="347"/>
        <end position="372"/>
    </location>
</feature>
<protein>
    <recommendedName>
        <fullName evidence="5">Major facilitator superfamily (MFS) profile domain-containing protein</fullName>
    </recommendedName>
</protein>
<evidence type="ECO:0000256" key="2">
    <source>
        <dbReference type="ARBA" id="ARBA00022989"/>
    </source>
</evidence>
<keyword evidence="3 4" id="KW-0472">Membrane</keyword>
<dbReference type="EMBL" id="QGNA01000006">
    <property type="protein sequence ID" value="PWS34693.1"/>
    <property type="molecule type" value="Genomic_DNA"/>
</dbReference>
<dbReference type="AlphaFoldDB" id="A0A317F8D7"/>
<name>A0A317F8D7_9PROT</name>
<evidence type="ECO:0000259" key="5">
    <source>
        <dbReference type="PROSITE" id="PS50850"/>
    </source>
</evidence>
<keyword evidence="7" id="KW-1185">Reference proteome</keyword>
<evidence type="ECO:0000313" key="7">
    <source>
        <dbReference type="Proteomes" id="UP000245765"/>
    </source>
</evidence>
<feature type="transmembrane region" description="Helical" evidence="4">
    <location>
        <begin position="254"/>
        <end position="275"/>
    </location>
</feature>
<dbReference type="Pfam" id="PF07690">
    <property type="entry name" value="MFS_1"/>
    <property type="match status" value="1"/>
</dbReference>
<feature type="transmembrane region" description="Helical" evidence="4">
    <location>
        <begin position="89"/>
        <end position="120"/>
    </location>
</feature>
<dbReference type="PROSITE" id="PS50850">
    <property type="entry name" value="MFS"/>
    <property type="match status" value="1"/>
</dbReference>
<comment type="caution">
    <text evidence="6">The sequence shown here is derived from an EMBL/GenBank/DDBJ whole genome shotgun (WGS) entry which is preliminary data.</text>
</comment>
<dbReference type="InterPro" id="IPR036259">
    <property type="entry name" value="MFS_trans_sf"/>
</dbReference>
<feature type="transmembrane region" description="Helical" evidence="4">
    <location>
        <begin position="167"/>
        <end position="186"/>
    </location>
</feature>
<dbReference type="Proteomes" id="UP000245765">
    <property type="component" value="Unassembled WGS sequence"/>
</dbReference>
<sequence>MAGQRSPMETGRRLLLVALGAMFVQQSFATLGRNLPPVIAPAILEDLQLDPALLGVYVGTVAFAALVVQLGCGSFIIRHGALRMSQVSLVLLALALAVATLPALAFFAFSAVLCGAGSALSTPSSSHLLGRYATAKQAPLVFSIKQTAVPAGLLLSGLIGPLLTGWWGWRVAMLCGAAGCLAFAIAMQPLRRSFDDDRVPSQAFRLSDLHRTLGAVTRERDLRNLALACGTFSGLQSAFIAFFVTYLVAQGQELAAAGAFFSAATLVAVPGRILWGWLAGAHVAPGRLLGLLAIGMGASGLLLGLSGALDSAPLLAVATLGMSITALSWHGVLLAEAARLAPAGQRGAATGGVLSFGQVGGMVAPLVFAVLLGLTGSYGAGFAASALPSLAVGIAMLRSRG</sequence>
<proteinExistence type="predicted"/>
<keyword evidence="1 4" id="KW-0812">Transmembrane</keyword>
<reference evidence="7" key="1">
    <citation type="submission" date="2018-05" db="EMBL/GenBank/DDBJ databases">
        <authorList>
            <person name="Du Z."/>
            <person name="Wang X."/>
        </authorList>
    </citation>
    <scope>NUCLEOTIDE SEQUENCE [LARGE SCALE GENOMIC DNA]</scope>
    <source>
        <strain evidence="7">CQN31</strain>
    </source>
</reference>
<accession>A0A317F8D7</accession>
<dbReference type="InterPro" id="IPR052952">
    <property type="entry name" value="MFS-Transporter"/>
</dbReference>
<dbReference type="SUPFAM" id="SSF103473">
    <property type="entry name" value="MFS general substrate transporter"/>
    <property type="match status" value="1"/>
</dbReference>
<dbReference type="PANTHER" id="PTHR23527:SF1">
    <property type="entry name" value="BLL3282 PROTEIN"/>
    <property type="match status" value="1"/>
</dbReference>
<feature type="transmembrane region" description="Helical" evidence="4">
    <location>
        <begin position="378"/>
        <end position="397"/>
    </location>
</feature>
<feature type="domain" description="Major facilitator superfamily (MFS) profile" evidence="5">
    <location>
        <begin position="13"/>
        <end position="401"/>
    </location>
</feature>
<feature type="transmembrane region" description="Helical" evidence="4">
    <location>
        <begin position="314"/>
        <end position="335"/>
    </location>
</feature>
<keyword evidence="2 4" id="KW-1133">Transmembrane helix</keyword>
<evidence type="ECO:0000256" key="4">
    <source>
        <dbReference type="SAM" id="Phobius"/>
    </source>
</evidence>
<dbReference type="PANTHER" id="PTHR23527">
    <property type="entry name" value="BLL3282 PROTEIN"/>
    <property type="match status" value="1"/>
</dbReference>
<evidence type="ECO:0000313" key="6">
    <source>
        <dbReference type="EMBL" id="PWS34693.1"/>
    </source>
</evidence>
<organism evidence="6 7">
    <name type="scientific">Falsiroseomonas bella</name>
    <dbReference type="NCBI Taxonomy" id="2184016"/>
    <lineage>
        <taxon>Bacteria</taxon>
        <taxon>Pseudomonadati</taxon>
        <taxon>Pseudomonadota</taxon>
        <taxon>Alphaproteobacteria</taxon>
        <taxon>Acetobacterales</taxon>
        <taxon>Roseomonadaceae</taxon>
        <taxon>Falsiroseomonas</taxon>
    </lineage>
</organism>
<dbReference type="GO" id="GO:0022857">
    <property type="term" value="F:transmembrane transporter activity"/>
    <property type="evidence" value="ECO:0007669"/>
    <property type="project" value="InterPro"/>
</dbReference>
<feature type="transmembrane region" description="Helical" evidence="4">
    <location>
        <begin position="225"/>
        <end position="248"/>
    </location>
</feature>
<feature type="transmembrane region" description="Helical" evidence="4">
    <location>
        <begin position="287"/>
        <end position="308"/>
    </location>
</feature>
<dbReference type="InterPro" id="IPR011701">
    <property type="entry name" value="MFS"/>
</dbReference>